<proteinExistence type="predicted"/>
<feature type="domain" description="Dynamin N-terminal" evidence="2">
    <location>
        <begin position="86"/>
        <end position="129"/>
    </location>
</feature>
<accession>A0A0A0BRH2</accession>
<dbReference type="EMBL" id="AXCY01000045">
    <property type="protein sequence ID" value="KGM10571.1"/>
    <property type="molecule type" value="Genomic_DNA"/>
</dbReference>
<dbReference type="RefSeq" id="WP_161784048.1">
    <property type="nucleotide sequence ID" value="NZ_AXCY01000045.1"/>
</dbReference>
<reference evidence="3 4" key="2">
    <citation type="journal article" date="2015" name="Stand. Genomic Sci.">
        <title>Draft genome sequence of Cellulomonas carbonis T26(T) and comparative analysis of six Cellulomonas genomes.</title>
        <authorList>
            <person name="Zhuang W."/>
            <person name="Zhang S."/>
            <person name="Xia X."/>
            <person name="Wang G."/>
        </authorList>
    </citation>
    <scope>NUCLEOTIDE SEQUENCE [LARGE SCALE GENOMIC DNA]</scope>
    <source>
        <strain evidence="3 4">T26</strain>
    </source>
</reference>
<dbReference type="PANTHER" id="PTHR42698">
    <property type="entry name" value="GTPASE ERA"/>
    <property type="match status" value="1"/>
</dbReference>
<evidence type="ECO:0000313" key="3">
    <source>
        <dbReference type="EMBL" id="KGM10571.1"/>
    </source>
</evidence>
<dbReference type="GO" id="GO:0005525">
    <property type="term" value="F:GTP binding"/>
    <property type="evidence" value="ECO:0007669"/>
    <property type="project" value="InterPro"/>
</dbReference>
<dbReference type="OrthoDB" id="207675at2"/>
<sequence>MPADLDLRATGAVPGDGRRPAGTERSWVEATLLDAVQDLRRDVALTRFPLPVDGVEHAERRRRQLLDQLDDHLLPRLRELAAPAVVVVAGSTGAGKSTLVNSIVGAEVSAAGVLRPTTRRPVLVHHPADGDLLTEHPLREIVEVVVREEVPRGIALVDAPDLDSLLASNRSTAHRLLEAADLWVFVTTAARYGDAVPWQVLGEAATRGTSMAMVLNRVPADALVTVRTDLLDRLRSRGMGTVPLFLLPDLGPHQGLLEERSVAPVRRWLAMVAGSDRARSVIRRTQRGALRALRPWVTELARAVQDQVDARVDLQAR</sequence>
<keyword evidence="4" id="KW-1185">Reference proteome</keyword>
<dbReference type="PANTHER" id="PTHR42698:SF1">
    <property type="entry name" value="GTPASE ERA, MITOCHONDRIAL"/>
    <property type="match status" value="1"/>
</dbReference>
<dbReference type="GO" id="GO:0043024">
    <property type="term" value="F:ribosomal small subunit binding"/>
    <property type="evidence" value="ECO:0007669"/>
    <property type="project" value="TreeGrafter"/>
</dbReference>
<dbReference type="AlphaFoldDB" id="A0A0A0BRH2"/>
<name>A0A0A0BRH2_9CELL</name>
<dbReference type="InterPro" id="IPR005662">
    <property type="entry name" value="GTPase_Era-like"/>
</dbReference>
<dbReference type="CDD" id="cd00882">
    <property type="entry name" value="Ras_like_GTPase"/>
    <property type="match status" value="1"/>
</dbReference>
<feature type="region of interest" description="Disordered" evidence="1">
    <location>
        <begin position="1"/>
        <end position="22"/>
    </location>
</feature>
<evidence type="ECO:0000313" key="4">
    <source>
        <dbReference type="Proteomes" id="UP000029839"/>
    </source>
</evidence>
<dbReference type="GO" id="GO:0005829">
    <property type="term" value="C:cytosol"/>
    <property type="evidence" value="ECO:0007669"/>
    <property type="project" value="TreeGrafter"/>
</dbReference>
<dbReference type="Proteomes" id="UP000029839">
    <property type="component" value="Unassembled WGS sequence"/>
</dbReference>
<comment type="caution">
    <text evidence="3">The sequence shown here is derived from an EMBL/GenBank/DDBJ whole genome shotgun (WGS) entry which is preliminary data.</text>
</comment>
<dbReference type="GO" id="GO:0000028">
    <property type="term" value="P:ribosomal small subunit assembly"/>
    <property type="evidence" value="ECO:0007669"/>
    <property type="project" value="TreeGrafter"/>
</dbReference>
<feature type="non-terminal residue" evidence="3">
    <location>
        <position position="317"/>
    </location>
</feature>
<dbReference type="InterPro" id="IPR045063">
    <property type="entry name" value="Dynamin_N"/>
</dbReference>
<evidence type="ECO:0000259" key="2">
    <source>
        <dbReference type="Pfam" id="PF00350"/>
    </source>
</evidence>
<reference evidence="3 4" key="1">
    <citation type="submission" date="2013-08" db="EMBL/GenBank/DDBJ databases">
        <title>Genome sequencing of Cellulomonas carbonis T26.</title>
        <authorList>
            <person name="Chen F."/>
            <person name="Li Y."/>
            <person name="Wang G."/>
        </authorList>
    </citation>
    <scope>NUCLEOTIDE SEQUENCE [LARGE SCALE GENOMIC DNA]</scope>
    <source>
        <strain evidence="3 4">T26</strain>
    </source>
</reference>
<evidence type="ECO:0000256" key="1">
    <source>
        <dbReference type="SAM" id="MobiDB-lite"/>
    </source>
</evidence>
<protein>
    <submittedName>
        <fullName evidence="3">ABC transporter</fullName>
    </submittedName>
</protein>
<organism evidence="3 4">
    <name type="scientific">Cellulomonas carbonis T26</name>
    <dbReference type="NCBI Taxonomy" id="947969"/>
    <lineage>
        <taxon>Bacteria</taxon>
        <taxon>Bacillati</taxon>
        <taxon>Actinomycetota</taxon>
        <taxon>Actinomycetes</taxon>
        <taxon>Micrococcales</taxon>
        <taxon>Cellulomonadaceae</taxon>
        <taxon>Cellulomonas</taxon>
    </lineage>
</organism>
<dbReference type="GO" id="GO:0019843">
    <property type="term" value="F:rRNA binding"/>
    <property type="evidence" value="ECO:0007669"/>
    <property type="project" value="TreeGrafter"/>
</dbReference>
<gene>
    <name evidence="3" type="ORF">N868_14420</name>
</gene>
<dbReference type="Pfam" id="PF00350">
    <property type="entry name" value="Dynamin_N"/>
    <property type="match status" value="1"/>
</dbReference>
<dbReference type="SUPFAM" id="SSF52540">
    <property type="entry name" value="P-loop containing nucleoside triphosphate hydrolases"/>
    <property type="match status" value="1"/>
</dbReference>
<dbReference type="InterPro" id="IPR027417">
    <property type="entry name" value="P-loop_NTPase"/>
</dbReference>
<dbReference type="Gene3D" id="3.40.50.300">
    <property type="entry name" value="P-loop containing nucleotide triphosphate hydrolases"/>
    <property type="match status" value="1"/>
</dbReference>